<gene>
    <name evidence="1" type="ORF">GALL_12580</name>
</gene>
<accession>A0A1J5TFP6</accession>
<protein>
    <recommendedName>
        <fullName evidence="2">Lipoprotein</fullName>
    </recommendedName>
</protein>
<proteinExistence type="predicted"/>
<dbReference type="AlphaFoldDB" id="A0A1J5TFP6"/>
<dbReference type="PROSITE" id="PS51257">
    <property type="entry name" value="PROKAR_LIPOPROTEIN"/>
    <property type="match status" value="1"/>
</dbReference>
<evidence type="ECO:0008006" key="2">
    <source>
        <dbReference type="Google" id="ProtNLM"/>
    </source>
</evidence>
<comment type="caution">
    <text evidence="1">The sequence shown here is derived from an EMBL/GenBank/DDBJ whole genome shotgun (WGS) entry which is preliminary data.</text>
</comment>
<sequence>MTRFHSPARIALVVTALLLGACAARAGTAFLSQLTPTERAAVGVSKLDLVETSELNKLVQRDLALARQGNVVGFAKTFTERLTPLERERSGVSLLTTAERAKLDGLVAAAMAARPVAPTVNVAQAAPLKGIGLGPMRPQIHGDVTLFYGAGGHGSSWYGGAFDTRITDPKGRYTVQVGVSQTYGRGLWAPWGCGYGYGPGYGYGYFPGQGPIW</sequence>
<reference evidence="1" key="1">
    <citation type="submission" date="2016-10" db="EMBL/GenBank/DDBJ databases">
        <title>Sequence of Gallionella enrichment culture.</title>
        <authorList>
            <person name="Poehlein A."/>
            <person name="Muehling M."/>
            <person name="Daniel R."/>
        </authorList>
    </citation>
    <scope>NUCLEOTIDE SEQUENCE</scope>
</reference>
<dbReference type="EMBL" id="MLJW01000002">
    <property type="protein sequence ID" value="OIR18915.1"/>
    <property type="molecule type" value="Genomic_DNA"/>
</dbReference>
<organism evidence="1">
    <name type="scientific">mine drainage metagenome</name>
    <dbReference type="NCBI Taxonomy" id="410659"/>
    <lineage>
        <taxon>unclassified sequences</taxon>
        <taxon>metagenomes</taxon>
        <taxon>ecological metagenomes</taxon>
    </lineage>
</organism>
<evidence type="ECO:0000313" key="1">
    <source>
        <dbReference type="EMBL" id="OIR18915.1"/>
    </source>
</evidence>
<name>A0A1J5TFP6_9ZZZZ</name>